<dbReference type="PROSITE" id="PS00631">
    <property type="entry name" value="CYTOSOL_AP"/>
    <property type="match status" value="1"/>
</dbReference>
<evidence type="ECO:0000313" key="10">
    <source>
        <dbReference type="EMBL" id="QJG66748.1"/>
    </source>
</evidence>
<sequence length="447" mass="49332">MKNNKFVLKAFFKKDKEDKTKEFVVTEDVYEKTASVCIGLYEDINLESLLSFFNKLPKTANRDYLIDLDSFVSKKYSLDKLLTDVSYALRTGEFEGFDLKSKKDSNVYSIHTLITANENEANNKAKFKGETIADSFNQARFYQRMVPNIANSEYLAEEYAKHFEGLDNVTVKTLESFDIQKLGMNLMLSVNKGSIHAPKVLVVEYNGNPESKEKTVIVGKGITFDTGGYSLKSGGGMKGMKYDMTGSAVACFALKAIAKLKAKANYSAVMMLTDNSLNTNASQPDSVYKSMNGLTVEVTNTDAEGRLVLADGMTYAIRELNATRLIDVATLTGAVRSALGQTYAGVYSTDDNFFDSFKAASCEANEKIWRLPFDEEYGEGIKDTPVADLCNSDKSPNAGSCSAAMFLKEFAENTKFIHCDIAGVAKNFGYNNTPLIATITEMALNEK</sequence>
<keyword evidence="2 10" id="KW-0031">Aminopeptidase</keyword>
<accession>A0A858U7J6</accession>
<dbReference type="Proteomes" id="UP000501060">
    <property type="component" value="Chromosome"/>
</dbReference>
<dbReference type="CDD" id="cd00433">
    <property type="entry name" value="Peptidase_M17"/>
    <property type="match status" value="1"/>
</dbReference>
<dbReference type="Gene3D" id="3.40.630.10">
    <property type="entry name" value="Zn peptidases"/>
    <property type="match status" value="1"/>
</dbReference>
<evidence type="ECO:0000256" key="3">
    <source>
        <dbReference type="ARBA" id="ARBA00022670"/>
    </source>
</evidence>
<dbReference type="Pfam" id="PF00883">
    <property type="entry name" value="Peptidase_M17"/>
    <property type="match status" value="1"/>
</dbReference>
<keyword evidence="4" id="KW-0378">Hydrolase</keyword>
<evidence type="ECO:0000259" key="9">
    <source>
        <dbReference type="PROSITE" id="PS00631"/>
    </source>
</evidence>
<evidence type="ECO:0000256" key="1">
    <source>
        <dbReference type="ARBA" id="ARBA00009528"/>
    </source>
</evidence>
<name>A0A858U7J6_9MOLU</name>
<dbReference type="RefSeq" id="WP_169604799.1">
    <property type="nucleotide sequence ID" value="NZ_CP051481.1"/>
</dbReference>
<evidence type="ECO:0000313" key="11">
    <source>
        <dbReference type="Proteomes" id="UP000501060"/>
    </source>
</evidence>
<dbReference type="InterPro" id="IPR011356">
    <property type="entry name" value="Leucine_aapep/pepB"/>
</dbReference>
<proteinExistence type="inferred from homology"/>
<comment type="similarity">
    <text evidence="1">Belongs to the peptidase M17 family.</text>
</comment>
<evidence type="ECO:0000256" key="4">
    <source>
        <dbReference type="ARBA" id="ARBA00022801"/>
    </source>
</evidence>
<keyword evidence="11" id="KW-1185">Reference proteome</keyword>
<protein>
    <recommendedName>
        <fullName evidence="7">Probable cytosol aminopeptidase</fullName>
    </recommendedName>
    <alternativeName>
        <fullName evidence="8">Leucine aminopeptidase</fullName>
    </alternativeName>
    <alternativeName>
        <fullName evidence="5">Leucyl aminopeptidase</fullName>
    </alternativeName>
</protein>
<comment type="function">
    <text evidence="6">Presumably involved in the processing and regular turnover of intracellular proteins. Catalyzes the removal of unsubstituted N-terminal amino acids from various peptides.</text>
</comment>
<dbReference type="InterPro" id="IPR000819">
    <property type="entry name" value="Peptidase_M17_C"/>
</dbReference>
<organism evidence="10 11">
    <name type="scientific">Mycoplasma phocoenae</name>
    <dbReference type="NCBI Taxonomy" id="754517"/>
    <lineage>
        <taxon>Bacteria</taxon>
        <taxon>Bacillati</taxon>
        <taxon>Mycoplasmatota</taxon>
        <taxon>Mollicutes</taxon>
        <taxon>Mycoplasmataceae</taxon>
        <taxon>Mycoplasma</taxon>
    </lineage>
</organism>
<dbReference type="GO" id="GO:0006508">
    <property type="term" value="P:proteolysis"/>
    <property type="evidence" value="ECO:0007669"/>
    <property type="project" value="UniProtKB-KW"/>
</dbReference>
<dbReference type="PANTHER" id="PTHR11963:SF23">
    <property type="entry name" value="CYTOSOL AMINOPEPTIDASE"/>
    <property type="match status" value="1"/>
</dbReference>
<evidence type="ECO:0000256" key="5">
    <source>
        <dbReference type="ARBA" id="ARBA00033172"/>
    </source>
</evidence>
<evidence type="ECO:0000256" key="2">
    <source>
        <dbReference type="ARBA" id="ARBA00022438"/>
    </source>
</evidence>
<dbReference type="GO" id="GO:0030145">
    <property type="term" value="F:manganese ion binding"/>
    <property type="evidence" value="ECO:0007669"/>
    <property type="project" value="InterPro"/>
</dbReference>
<dbReference type="SUPFAM" id="SSF53187">
    <property type="entry name" value="Zn-dependent exopeptidases"/>
    <property type="match status" value="1"/>
</dbReference>
<evidence type="ECO:0000256" key="7">
    <source>
        <dbReference type="ARBA" id="ARBA00050021"/>
    </source>
</evidence>
<evidence type="ECO:0000256" key="8">
    <source>
        <dbReference type="ARBA" id="ARBA00050061"/>
    </source>
</evidence>
<gene>
    <name evidence="10" type="ORF">HGG69_00155</name>
</gene>
<keyword evidence="3" id="KW-0645">Protease</keyword>
<dbReference type="EMBL" id="CP051481">
    <property type="protein sequence ID" value="QJG66748.1"/>
    <property type="molecule type" value="Genomic_DNA"/>
</dbReference>
<dbReference type="GO" id="GO:0005737">
    <property type="term" value="C:cytoplasm"/>
    <property type="evidence" value="ECO:0007669"/>
    <property type="project" value="InterPro"/>
</dbReference>
<dbReference type="PANTHER" id="PTHR11963">
    <property type="entry name" value="LEUCINE AMINOPEPTIDASE-RELATED"/>
    <property type="match status" value="1"/>
</dbReference>
<reference evidence="10 11" key="1">
    <citation type="submission" date="2020-04" db="EMBL/GenBank/DDBJ databases">
        <title>Novel Mycoplasma species detected in Phocoena phocoena (harbor porpoise) from the USA.</title>
        <authorList>
            <person name="Volokhov D.V."/>
        </authorList>
    </citation>
    <scope>NUCLEOTIDE SEQUENCE [LARGE SCALE GENOMIC DNA]</scope>
    <source>
        <strain evidence="10 11">Phocoena C-264-GEN</strain>
    </source>
</reference>
<dbReference type="KEGG" id="mphe:HGG69_00155"/>
<dbReference type="GO" id="GO:0070006">
    <property type="term" value="F:metalloaminopeptidase activity"/>
    <property type="evidence" value="ECO:0007669"/>
    <property type="project" value="InterPro"/>
</dbReference>
<dbReference type="PRINTS" id="PR00481">
    <property type="entry name" value="LAMNOPPTDASE"/>
</dbReference>
<dbReference type="AlphaFoldDB" id="A0A858U7J6"/>
<evidence type="ECO:0000256" key="6">
    <source>
        <dbReference type="ARBA" id="ARBA00049972"/>
    </source>
</evidence>
<feature type="domain" description="Cytosol aminopeptidase" evidence="9">
    <location>
        <begin position="300"/>
        <end position="307"/>
    </location>
</feature>